<dbReference type="PANTHER" id="PTHR18964:SF170">
    <property type="entry name" value="SUGAR KINASE"/>
    <property type="match status" value="1"/>
</dbReference>
<dbReference type="InterPro" id="IPR000600">
    <property type="entry name" value="ROK"/>
</dbReference>
<keyword evidence="3" id="KW-1185">Reference proteome</keyword>
<dbReference type="AlphaFoldDB" id="A0A2V3WF94"/>
<dbReference type="PANTHER" id="PTHR18964">
    <property type="entry name" value="ROK (REPRESSOR, ORF, KINASE) FAMILY"/>
    <property type="match status" value="1"/>
</dbReference>
<comment type="similarity">
    <text evidence="1">Belongs to the ROK (NagC/XylR) family.</text>
</comment>
<sequence length="294" mass="32286">MYLVFDIGGTFVKYTYMTLEGNEIEAGKFKTPYESTETLIDRMYDVYQLQPMVQGIAISCPGTIDVDTGMVYHGGALTYLHEVNLEKRLGEKTGVHVSIENDAKCAALAELWQGSVKGHKNSVVLVIGTGLGGGVIINGALYRGAHLEAGEVSYVMTHVNPDTRQANFVAETISASKMVNAIAQLKGLDEDDGIGVFKYISNQDEEALAIFDQFCERLATQIFNLQYILDPEVFAIGGGISVQPVFLERLEQAMIRLKNANPKHVASPKLVTCHFRSAANLYGALYHHILKYSV</sequence>
<keyword evidence="2" id="KW-0808">Transferase</keyword>
<dbReference type="CDD" id="cd24152">
    <property type="entry name" value="ASKHA_NBD_ROK-like"/>
    <property type="match status" value="1"/>
</dbReference>
<dbReference type="InterPro" id="IPR043129">
    <property type="entry name" value="ATPase_NBD"/>
</dbReference>
<dbReference type="Gene3D" id="3.30.420.40">
    <property type="match status" value="2"/>
</dbReference>
<dbReference type="Pfam" id="PF00480">
    <property type="entry name" value="ROK"/>
    <property type="match status" value="1"/>
</dbReference>
<organism evidence="2 3">
    <name type="scientific">Streptohalobacillus salinus</name>
    <dbReference type="NCBI Taxonomy" id="621096"/>
    <lineage>
        <taxon>Bacteria</taxon>
        <taxon>Bacillati</taxon>
        <taxon>Bacillota</taxon>
        <taxon>Bacilli</taxon>
        <taxon>Bacillales</taxon>
        <taxon>Bacillaceae</taxon>
        <taxon>Streptohalobacillus</taxon>
    </lineage>
</organism>
<dbReference type="SUPFAM" id="SSF53067">
    <property type="entry name" value="Actin-like ATPase domain"/>
    <property type="match status" value="1"/>
</dbReference>
<name>A0A2V3WF94_9BACI</name>
<dbReference type="RefSeq" id="WP_110251460.1">
    <property type="nucleotide sequence ID" value="NZ_QJJR01000007.1"/>
</dbReference>
<dbReference type="OrthoDB" id="9795247at2"/>
<reference evidence="2 3" key="1">
    <citation type="submission" date="2018-05" db="EMBL/GenBank/DDBJ databases">
        <title>Genomic Encyclopedia of Type Strains, Phase IV (KMG-IV): sequencing the most valuable type-strain genomes for metagenomic binning, comparative biology and taxonomic classification.</title>
        <authorList>
            <person name="Goeker M."/>
        </authorList>
    </citation>
    <scope>NUCLEOTIDE SEQUENCE [LARGE SCALE GENOMIC DNA]</scope>
    <source>
        <strain evidence="2 3">DSM 22440</strain>
    </source>
</reference>
<evidence type="ECO:0000313" key="2">
    <source>
        <dbReference type="EMBL" id="PXW90895.1"/>
    </source>
</evidence>
<keyword evidence="2" id="KW-0418">Kinase</keyword>
<dbReference type="GO" id="GO:0016301">
    <property type="term" value="F:kinase activity"/>
    <property type="evidence" value="ECO:0007669"/>
    <property type="project" value="UniProtKB-KW"/>
</dbReference>
<gene>
    <name evidence="2" type="ORF">DES38_10726</name>
</gene>
<evidence type="ECO:0000256" key="1">
    <source>
        <dbReference type="ARBA" id="ARBA00006479"/>
    </source>
</evidence>
<protein>
    <submittedName>
        <fullName evidence="2">Putative NBD/HSP70 family sugar kinase</fullName>
    </submittedName>
</protein>
<accession>A0A2V3WF94</accession>
<evidence type="ECO:0000313" key="3">
    <source>
        <dbReference type="Proteomes" id="UP000247922"/>
    </source>
</evidence>
<dbReference type="Proteomes" id="UP000247922">
    <property type="component" value="Unassembled WGS sequence"/>
</dbReference>
<proteinExistence type="inferred from homology"/>
<comment type="caution">
    <text evidence="2">The sequence shown here is derived from an EMBL/GenBank/DDBJ whole genome shotgun (WGS) entry which is preliminary data.</text>
</comment>
<dbReference type="EMBL" id="QJJR01000007">
    <property type="protein sequence ID" value="PXW90895.1"/>
    <property type="molecule type" value="Genomic_DNA"/>
</dbReference>